<dbReference type="Gene3D" id="1.20.1050.80">
    <property type="entry name" value="VPS9 domain"/>
    <property type="match status" value="1"/>
</dbReference>
<keyword evidence="4" id="KW-1185">Reference proteome</keyword>
<sequence length="492" mass="56719">MAVTFDELENNPFYTSLETKYADKLKEAQKKLWLICVPFHKSLKGVMITKEFVDTHVLKPSPFFKSHFVTTDINNPVSFEIDDDYIKTPKETIKILSEETAYNDDYKPYRVLITEAPLCLSKVKEELHSSSCSKNGLKLSLNECSSFLSSFPECPEVMKILDKKIQVFNSSYMVLPQYLQDASHKLRGMLNWAVTEFCRSLEYRAPDEYSKTEISGALENYIMFYVHDKVFPVIKKFCLEEDRRLTQKLLSLYEANVTPDQLGVRESFCCQTPSAVVELASLNSRKSPTEKLNCFMKTLELLNQDIEQFLLETCYTVTKKDTPCLTSDDLIPLLVNVIVQARPQYFVSNLYYIQNFCWENSPVDKMSFGLVTFQAAKEFLKSNEFEFLKPSNRKIKKELSLEELMEVTVEMQNTKKSSDEAKPVQFQSPTDHLLENVTKMIEASTQELRDWSQTKSTYNQRQAINTKPKESVGDFLSSLRQSSLGLSYGKQT</sequence>
<dbReference type="GO" id="GO:0000149">
    <property type="term" value="F:SNARE binding"/>
    <property type="evidence" value="ECO:0007669"/>
    <property type="project" value="TreeGrafter"/>
</dbReference>
<evidence type="ECO:0000259" key="2">
    <source>
        <dbReference type="PROSITE" id="PS51205"/>
    </source>
</evidence>
<proteinExistence type="predicted"/>
<dbReference type="OrthoDB" id="411646at2759"/>
<dbReference type="InterPro" id="IPR003123">
    <property type="entry name" value="VPS9"/>
</dbReference>
<gene>
    <name evidence="3" type="primary">Ankrd27</name>
    <name evidence="3" type="ORF">TNCT_433091</name>
</gene>
<accession>A0A8X6HP62</accession>
<evidence type="ECO:0000256" key="1">
    <source>
        <dbReference type="SAM" id="MobiDB-lite"/>
    </source>
</evidence>
<feature type="domain" description="VPS9" evidence="2">
    <location>
        <begin position="239"/>
        <end position="389"/>
    </location>
</feature>
<comment type="caution">
    <text evidence="3">The sequence shown here is derived from an EMBL/GenBank/DDBJ whole genome shotgun (WGS) entry which is preliminary data.</text>
</comment>
<reference evidence="3" key="1">
    <citation type="submission" date="2020-07" db="EMBL/GenBank/DDBJ databases">
        <title>Multicomponent nature underlies the extraordinary mechanical properties of spider dragline silk.</title>
        <authorList>
            <person name="Kono N."/>
            <person name="Nakamura H."/>
            <person name="Mori M."/>
            <person name="Yoshida Y."/>
            <person name="Ohtoshi R."/>
            <person name="Malay A.D."/>
            <person name="Moran D.A.P."/>
            <person name="Tomita M."/>
            <person name="Numata K."/>
            <person name="Arakawa K."/>
        </authorList>
    </citation>
    <scope>NUCLEOTIDE SEQUENCE</scope>
</reference>
<dbReference type="GO" id="GO:0045022">
    <property type="term" value="P:early endosome to late endosome transport"/>
    <property type="evidence" value="ECO:0007669"/>
    <property type="project" value="TreeGrafter"/>
</dbReference>
<feature type="region of interest" description="Disordered" evidence="1">
    <location>
        <begin position="451"/>
        <end position="472"/>
    </location>
</feature>
<evidence type="ECO:0000313" key="4">
    <source>
        <dbReference type="Proteomes" id="UP000887116"/>
    </source>
</evidence>
<name>A0A8X6HP62_TRICU</name>
<dbReference type="GO" id="GO:0030133">
    <property type="term" value="C:transport vesicle"/>
    <property type="evidence" value="ECO:0007669"/>
    <property type="project" value="TreeGrafter"/>
</dbReference>
<dbReference type="GO" id="GO:0005085">
    <property type="term" value="F:guanyl-nucleotide exchange factor activity"/>
    <property type="evidence" value="ECO:0007669"/>
    <property type="project" value="TreeGrafter"/>
</dbReference>
<dbReference type="AlphaFoldDB" id="A0A8X6HP62"/>
<dbReference type="SMART" id="SM00167">
    <property type="entry name" value="VPS9"/>
    <property type="match status" value="1"/>
</dbReference>
<protein>
    <submittedName>
        <fullName evidence="3">Ankyrin repeat domain-containing protein 27</fullName>
    </submittedName>
</protein>
<dbReference type="GO" id="GO:0097422">
    <property type="term" value="C:tubular endosome"/>
    <property type="evidence" value="ECO:0007669"/>
    <property type="project" value="TreeGrafter"/>
</dbReference>
<dbReference type="InterPro" id="IPR051248">
    <property type="entry name" value="UPF0507/Ank_repeat_27"/>
</dbReference>
<dbReference type="GO" id="GO:0005770">
    <property type="term" value="C:late endosome"/>
    <property type="evidence" value="ECO:0007669"/>
    <property type="project" value="TreeGrafter"/>
</dbReference>
<feature type="compositionally biased region" description="Polar residues" evidence="1">
    <location>
        <begin position="453"/>
        <end position="465"/>
    </location>
</feature>
<dbReference type="Pfam" id="PF02204">
    <property type="entry name" value="VPS9"/>
    <property type="match status" value="1"/>
</dbReference>
<dbReference type="PANTHER" id="PTHR24170">
    <property type="entry name" value="ANKYRIN REPEAT DOMAIN-CONTAINING PROTEIN 27"/>
    <property type="match status" value="1"/>
</dbReference>
<evidence type="ECO:0000313" key="3">
    <source>
        <dbReference type="EMBL" id="GFR27298.1"/>
    </source>
</evidence>
<dbReference type="PROSITE" id="PS51205">
    <property type="entry name" value="VPS9"/>
    <property type="match status" value="1"/>
</dbReference>
<organism evidence="3 4">
    <name type="scientific">Trichonephila clavata</name>
    <name type="common">Joro spider</name>
    <name type="synonym">Nephila clavata</name>
    <dbReference type="NCBI Taxonomy" id="2740835"/>
    <lineage>
        <taxon>Eukaryota</taxon>
        <taxon>Metazoa</taxon>
        <taxon>Ecdysozoa</taxon>
        <taxon>Arthropoda</taxon>
        <taxon>Chelicerata</taxon>
        <taxon>Arachnida</taxon>
        <taxon>Araneae</taxon>
        <taxon>Araneomorphae</taxon>
        <taxon>Entelegynae</taxon>
        <taxon>Araneoidea</taxon>
        <taxon>Nephilidae</taxon>
        <taxon>Trichonephila</taxon>
    </lineage>
</organism>
<dbReference type="InterPro" id="IPR037191">
    <property type="entry name" value="VPS9_dom_sf"/>
</dbReference>
<dbReference type="GO" id="GO:0005769">
    <property type="term" value="C:early endosome"/>
    <property type="evidence" value="ECO:0007669"/>
    <property type="project" value="TreeGrafter"/>
</dbReference>
<dbReference type="PANTHER" id="PTHR24170:SF1">
    <property type="entry name" value="DOMAIN PROTEIN, PUTATIVE (AFU_ORTHOLOGUE AFUA_1G09870)-RELATED"/>
    <property type="match status" value="1"/>
</dbReference>
<dbReference type="SUPFAM" id="SSF109993">
    <property type="entry name" value="VPS9 domain"/>
    <property type="match status" value="1"/>
</dbReference>
<dbReference type="Proteomes" id="UP000887116">
    <property type="component" value="Unassembled WGS sequence"/>
</dbReference>
<dbReference type="GO" id="GO:0005886">
    <property type="term" value="C:plasma membrane"/>
    <property type="evidence" value="ECO:0007669"/>
    <property type="project" value="TreeGrafter"/>
</dbReference>
<dbReference type="EMBL" id="BMAO01008901">
    <property type="protein sequence ID" value="GFR27298.1"/>
    <property type="molecule type" value="Genomic_DNA"/>
</dbReference>